<dbReference type="PANTHER" id="PTHR10458:SF22">
    <property type="entry name" value="PEPTIDE DEFORMYLASE"/>
    <property type="match status" value="1"/>
</dbReference>
<protein>
    <recommendedName>
        <fullName evidence="6">Peptide deformylase</fullName>
    </recommendedName>
</protein>
<dbReference type="GO" id="GO:0005739">
    <property type="term" value="C:mitochondrion"/>
    <property type="evidence" value="ECO:0007669"/>
    <property type="project" value="UniProtKB-ARBA"/>
</dbReference>
<dbReference type="PANTHER" id="PTHR10458">
    <property type="entry name" value="PEPTIDE DEFORMYLASE"/>
    <property type="match status" value="1"/>
</dbReference>
<dbReference type="InterPro" id="IPR036821">
    <property type="entry name" value="Peptide_deformylase_sf"/>
</dbReference>
<gene>
    <name evidence="5" type="ORF">METZ01_LOCUS34800</name>
</gene>
<dbReference type="PRINTS" id="PR01576">
    <property type="entry name" value="PDEFORMYLASE"/>
</dbReference>
<dbReference type="NCBIfam" id="TIGR00079">
    <property type="entry name" value="pept_deformyl"/>
    <property type="match status" value="1"/>
</dbReference>
<sequence>MIRPILKYGDSGLHAPAAPVRAITKEIQALIDDMIKTMYAAPGVGLAAPQVGVGLRIFVIDISVGEKPTELIAMVNPSFETCNDDTLITEEEGCLSLPGFSAVVERRKQVIVSGLDRNGRTQKIEGEGLLARAFQHEMDHLNGTLFVDRLRGIKRELIMRRIAKLRRNRKW</sequence>
<dbReference type="AlphaFoldDB" id="A0A381QRC7"/>
<dbReference type="Gene3D" id="3.90.45.10">
    <property type="entry name" value="Peptide deformylase"/>
    <property type="match status" value="1"/>
</dbReference>
<evidence type="ECO:0000313" key="5">
    <source>
        <dbReference type="EMBL" id="SUZ81946.1"/>
    </source>
</evidence>
<keyword evidence="4" id="KW-0648">Protein biosynthesis</keyword>
<dbReference type="Pfam" id="PF01327">
    <property type="entry name" value="Pep_deformylase"/>
    <property type="match status" value="1"/>
</dbReference>
<dbReference type="CDD" id="cd00487">
    <property type="entry name" value="Pep_deformylase"/>
    <property type="match status" value="1"/>
</dbReference>
<dbReference type="FunFam" id="3.90.45.10:FF:000003">
    <property type="entry name" value="Peptide deformylase"/>
    <property type="match status" value="1"/>
</dbReference>
<dbReference type="GO" id="GO:0042586">
    <property type="term" value="F:peptide deformylase activity"/>
    <property type="evidence" value="ECO:0007669"/>
    <property type="project" value="InterPro"/>
</dbReference>
<dbReference type="HAMAP" id="MF_00163">
    <property type="entry name" value="Pep_deformylase"/>
    <property type="match status" value="1"/>
</dbReference>
<proteinExistence type="inferred from homology"/>
<evidence type="ECO:0000256" key="4">
    <source>
        <dbReference type="ARBA" id="ARBA00022917"/>
    </source>
</evidence>
<organism evidence="5">
    <name type="scientific">marine metagenome</name>
    <dbReference type="NCBI Taxonomy" id="408172"/>
    <lineage>
        <taxon>unclassified sequences</taxon>
        <taxon>metagenomes</taxon>
        <taxon>ecological metagenomes</taxon>
    </lineage>
</organism>
<reference evidence="5" key="1">
    <citation type="submission" date="2018-05" db="EMBL/GenBank/DDBJ databases">
        <authorList>
            <person name="Lanie J.A."/>
            <person name="Ng W.-L."/>
            <person name="Kazmierczak K.M."/>
            <person name="Andrzejewski T.M."/>
            <person name="Davidsen T.M."/>
            <person name="Wayne K.J."/>
            <person name="Tettelin H."/>
            <person name="Glass J.I."/>
            <person name="Rusch D."/>
            <person name="Podicherti R."/>
            <person name="Tsui H.-C.T."/>
            <person name="Winkler M.E."/>
        </authorList>
    </citation>
    <scope>NUCLEOTIDE SEQUENCE</scope>
</reference>
<dbReference type="EMBL" id="UINC01001484">
    <property type="protein sequence ID" value="SUZ81946.1"/>
    <property type="molecule type" value="Genomic_DNA"/>
</dbReference>
<name>A0A381QRC7_9ZZZZ</name>
<dbReference type="InterPro" id="IPR023635">
    <property type="entry name" value="Peptide_deformylase"/>
</dbReference>
<comment type="similarity">
    <text evidence="1">Belongs to the polypeptide deformylase family.</text>
</comment>
<dbReference type="GO" id="GO:0006412">
    <property type="term" value="P:translation"/>
    <property type="evidence" value="ECO:0007669"/>
    <property type="project" value="UniProtKB-KW"/>
</dbReference>
<evidence type="ECO:0008006" key="6">
    <source>
        <dbReference type="Google" id="ProtNLM"/>
    </source>
</evidence>
<accession>A0A381QRC7</accession>
<dbReference type="GO" id="GO:0046872">
    <property type="term" value="F:metal ion binding"/>
    <property type="evidence" value="ECO:0007669"/>
    <property type="project" value="UniProtKB-KW"/>
</dbReference>
<keyword evidence="2" id="KW-0479">Metal-binding</keyword>
<evidence type="ECO:0000256" key="1">
    <source>
        <dbReference type="ARBA" id="ARBA00010759"/>
    </source>
</evidence>
<evidence type="ECO:0000256" key="2">
    <source>
        <dbReference type="ARBA" id="ARBA00022723"/>
    </source>
</evidence>
<dbReference type="NCBIfam" id="NF001159">
    <property type="entry name" value="PRK00150.1-3"/>
    <property type="match status" value="1"/>
</dbReference>
<keyword evidence="3" id="KW-0378">Hydrolase</keyword>
<evidence type="ECO:0000256" key="3">
    <source>
        <dbReference type="ARBA" id="ARBA00022801"/>
    </source>
</evidence>
<dbReference type="SUPFAM" id="SSF56420">
    <property type="entry name" value="Peptide deformylase"/>
    <property type="match status" value="1"/>
</dbReference>
<dbReference type="PIRSF" id="PIRSF004749">
    <property type="entry name" value="Pep_def"/>
    <property type="match status" value="1"/>
</dbReference>